<reference evidence="1 2" key="1">
    <citation type="submission" date="2024-01" db="EMBL/GenBank/DDBJ databases">
        <title>Genome assemblies of Stephania.</title>
        <authorList>
            <person name="Yang L."/>
        </authorList>
    </citation>
    <scope>NUCLEOTIDE SEQUENCE [LARGE SCALE GENOMIC DNA]</scope>
    <source>
        <strain evidence="1">YNDBR</strain>
        <tissue evidence="1">Leaf</tissue>
    </source>
</reference>
<name>A0AAP0J9C1_9MAGN</name>
<proteinExistence type="predicted"/>
<gene>
    <name evidence="1" type="ORF">Syun_017515</name>
</gene>
<keyword evidence="2" id="KW-1185">Reference proteome</keyword>
<protein>
    <submittedName>
        <fullName evidence="1">Uncharacterized protein</fullName>
    </submittedName>
</protein>
<organism evidence="1 2">
    <name type="scientific">Stephania yunnanensis</name>
    <dbReference type="NCBI Taxonomy" id="152371"/>
    <lineage>
        <taxon>Eukaryota</taxon>
        <taxon>Viridiplantae</taxon>
        <taxon>Streptophyta</taxon>
        <taxon>Embryophyta</taxon>
        <taxon>Tracheophyta</taxon>
        <taxon>Spermatophyta</taxon>
        <taxon>Magnoliopsida</taxon>
        <taxon>Ranunculales</taxon>
        <taxon>Menispermaceae</taxon>
        <taxon>Menispermoideae</taxon>
        <taxon>Cissampelideae</taxon>
        <taxon>Stephania</taxon>
    </lineage>
</organism>
<dbReference type="AlphaFoldDB" id="A0AAP0J9C1"/>
<sequence>MPRDCKCLRLLATSHCLRDGCTTISNLVSPHPMRNTWTTCNLVSADEFKSTRPWRMLTSSGPLGKLWIGCAQVRSLGTHMRISGKMELCTRWPFTVGRSSTWMWWSPTTRRGL</sequence>
<dbReference type="EMBL" id="JBBNAF010000007">
    <property type="protein sequence ID" value="KAK9128718.1"/>
    <property type="molecule type" value="Genomic_DNA"/>
</dbReference>
<evidence type="ECO:0000313" key="2">
    <source>
        <dbReference type="Proteomes" id="UP001420932"/>
    </source>
</evidence>
<evidence type="ECO:0000313" key="1">
    <source>
        <dbReference type="EMBL" id="KAK9128718.1"/>
    </source>
</evidence>
<dbReference type="Proteomes" id="UP001420932">
    <property type="component" value="Unassembled WGS sequence"/>
</dbReference>
<accession>A0AAP0J9C1</accession>
<comment type="caution">
    <text evidence="1">The sequence shown here is derived from an EMBL/GenBank/DDBJ whole genome shotgun (WGS) entry which is preliminary data.</text>
</comment>